<comment type="similarity">
    <text evidence="12">Belongs to the dynactin subunit 4 family.</text>
</comment>
<keyword evidence="10" id="KW-0175">Coiled coil</keyword>
<dbReference type="GO" id="GO:0001725">
    <property type="term" value="C:stress fiber"/>
    <property type="evidence" value="ECO:0007669"/>
    <property type="project" value="UniProtKB-SubCell"/>
</dbReference>
<dbReference type="AlphaFoldDB" id="A0A8K0K5F3"/>
<dbReference type="GO" id="GO:0030016">
    <property type="term" value="C:myofibril"/>
    <property type="evidence" value="ECO:0007669"/>
    <property type="project" value="UniProtKB-SubCell"/>
</dbReference>
<keyword evidence="9" id="KW-0007">Acetylation</keyword>
<keyword evidence="6" id="KW-1017">Isopeptide bond</keyword>
<dbReference type="EMBL" id="KZ308357">
    <property type="protein sequence ID" value="KAG8228042.1"/>
    <property type="molecule type" value="Genomic_DNA"/>
</dbReference>
<protein>
    <recommendedName>
        <fullName evidence="13">Dynactin subunit 4</fullName>
    </recommendedName>
</protein>
<dbReference type="PANTHER" id="PTHR13034:SF2">
    <property type="entry name" value="DYNACTIN SUBUNIT 4"/>
    <property type="match status" value="1"/>
</dbReference>
<keyword evidence="17" id="KW-1185">Reference proteome</keyword>
<proteinExistence type="inferred from homology"/>
<keyword evidence="5" id="KW-0963">Cytoplasm</keyword>
<sequence length="261" mass="29349">MATVFSPDIVRYACSCGALKPIYRLYFCRHCLKIRCVYCVYHEVDAHYCSNCQENSAATDARLRKNRCPTCYDCPSCLSNVSTRLTPVTGPSPDNPNVTVARKAYYRQCGFCRWSSRDAGLPDQFVASRGWPETDSPETIRVNALIDHYKIVATLEEKERQERERKSYAPRRSYLNFSVWACHGMENDKFGLAAILARKRPGASPLTSLSSGVRVPSRDDQGSLGLMQTVLAPSEASEEVEELPPEIFEQAPDLNSSKSHY</sequence>
<feature type="region of interest" description="Disordered" evidence="15">
    <location>
        <begin position="233"/>
        <end position="261"/>
    </location>
</feature>
<dbReference type="PANTHER" id="PTHR13034">
    <property type="entry name" value="DYNACTIN P62 SUBUNIT"/>
    <property type="match status" value="1"/>
</dbReference>
<keyword evidence="7" id="KW-0597">Phosphoprotein</keyword>
<dbReference type="Proteomes" id="UP000792457">
    <property type="component" value="Unassembled WGS sequence"/>
</dbReference>
<evidence type="ECO:0000256" key="1">
    <source>
        <dbReference type="ARBA" id="ARBA00004300"/>
    </source>
</evidence>
<dbReference type="GO" id="GO:0005869">
    <property type="term" value="C:dynactin complex"/>
    <property type="evidence" value="ECO:0007669"/>
    <property type="project" value="InterPro"/>
</dbReference>
<evidence type="ECO:0000256" key="3">
    <source>
        <dbReference type="ARBA" id="ARBA00004544"/>
    </source>
</evidence>
<evidence type="ECO:0000256" key="2">
    <source>
        <dbReference type="ARBA" id="ARBA00004529"/>
    </source>
</evidence>
<dbReference type="OrthoDB" id="283815at2759"/>
<evidence type="ECO:0000256" key="5">
    <source>
        <dbReference type="ARBA" id="ARBA00022490"/>
    </source>
</evidence>
<evidence type="ECO:0000256" key="6">
    <source>
        <dbReference type="ARBA" id="ARBA00022499"/>
    </source>
</evidence>
<evidence type="ECO:0000256" key="4">
    <source>
        <dbReference type="ARBA" id="ARBA00004657"/>
    </source>
</evidence>
<reference evidence="16" key="1">
    <citation type="submission" date="2013-04" db="EMBL/GenBank/DDBJ databases">
        <authorList>
            <person name="Qu J."/>
            <person name="Murali S.C."/>
            <person name="Bandaranaike D."/>
            <person name="Bellair M."/>
            <person name="Blankenburg K."/>
            <person name="Chao H."/>
            <person name="Dinh H."/>
            <person name="Doddapaneni H."/>
            <person name="Downs B."/>
            <person name="Dugan-Rocha S."/>
            <person name="Elkadiri S."/>
            <person name="Gnanaolivu R.D."/>
            <person name="Hernandez B."/>
            <person name="Javaid M."/>
            <person name="Jayaseelan J.C."/>
            <person name="Lee S."/>
            <person name="Li M."/>
            <person name="Ming W."/>
            <person name="Munidasa M."/>
            <person name="Muniz J."/>
            <person name="Nguyen L."/>
            <person name="Ongeri F."/>
            <person name="Osuji N."/>
            <person name="Pu L.-L."/>
            <person name="Puazo M."/>
            <person name="Qu C."/>
            <person name="Quiroz J."/>
            <person name="Raj R."/>
            <person name="Weissenberger G."/>
            <person name="Xin Y."/>
            <person name="Zou X."/>
            <person name="Han Y."/>
            <person name="Richards S."/>
            <person name="Worley K."/>
            <person name="Muzny D."/>
            <person name="Gibbs R."/>
        </authorList>
    </citation>
    <scope>NUCLEOTIDE SEQUENCE</scope>
    <source>
        <strain evidence="16">Sampled in the wild</strain>
    </source>
</reference>
<dbReference type="InterPro" id="IPR008603">
    <property type="entry name" value="DCTN4"/>
</dbReference>
<evidence type="ECO:0000256" key="11">
    <source>
        <dbReference type="ARBA" id="ARBA00023212"/>
    </source>
</evidence>
<evidence type="ECO:0000313" key="17">
    <source>
        <dbReference type="Proteomes" id="UP000792457"/>
    </source>
</evidence>
<evidence type="ECO:0000256" key="12">
    <source>
        <dbReference type="ARBA" id="ARBA00034776"/>
    </source>
</evidence>
<dbReference type="GO" id="GO:0005938">
    <property type="term" value="C:cell cortex"/>
    <property type="evidence" value="ECO:0007669"/>
    <property type="project" value="UniProtKB-SubCell"/>
</dbReference>
<comment type="subcellular location">
    <subcellularLocation>
        <location evidence="3">Cytoplasm</location>
        <location evidence="3">Cell cortex</location>
    </subcellularLocation>
    <subcellularLocation>
        <location evidence="1">Cytoplasm</location>
        <location evidence="1">Cytoskeleton</location>
        <location evidence="1">Microtubule organizing center</location>
        <location evidence="1">Centrosome</location>
    </subcellularLocation>
    <subcellularLocation>
        <location evidence="2">Cytoplasm</location>
        <location evidence="2">Cytoskeleton</location>
        <location evidence="2">Stress fiber</location>
    </subcellularLocation>
    <subcellularLocation>
        <location evidence="4">Cytoplasm</location>
        <location evidence="4">Myofibril</location>
    </subcellularLocation>
</comment>
<accession>A0A8K0K5F3</accession>
<comment type="subunit">
    <text evidence="14">Subunit of dynactin, a multiprotein complex part of a tripartite complex with dynein and a adapter, such as BICDL1, BICD2 or HOOK3. The dynactin complex is built around ACTR1A/ACTB filament and consists of an actin-related filament composed of a shoulder domain, a pointed end and a barbed end. Its length is defined by its flexible shoulder domain. The soulder is composed of 2 DCTN1 subunits, 4 DCTN2 and 2 DCTN3. The 4 DCNT2 (via N-terminus) bind the ACTR1A filament and act as molecular rulers to determine the length. The pointed end is important for binding dynein-dynactin cargo adapters. Consists of 4 subunits: ACTR10, DCNT4, DCTN5 and DCTN6. The barbed end is composed of a CAPZA1:CAPZB heterodimers, which binds ACTR1A/ACTB filament and dynactin and stabilizes dynactin. Interacts with ATP7B, but not ATP7A, in a copper-dependent manner. Interacts with ANK2; this interaction is required for localization at costameres. Interacts with N4BP2L1.</text>
</comment>
<evidence type="ECO:0000256" key="14">
    <source>
        <dbReference type="ARBA" id="ARBA00093507"/>
    </source>
</evidence>
<evidence type="ECO:0000256" key="13">
    <source>
        <dbReference type="ARBA" id="ARBA00034864"/>
    </source>
</evidence>
<evidence type="ECO:0000256" key="9">
    <source>
        <dbReference type="ARBA" id="ARBA00022990"/>
    </source>
</evidence>
<evidence type="ECO:0000313" key="16">
    <source>
        <dbReference type="EMBL" id="KAG8228042.1"/>
    </source>
</evidence>
<keyword evidence="8" id="KW-0832">Ubl conjugation</keyword>
<comment type="caution">
    <text evidence="16">The sequence shown here is derived from an EMBL/GenBank/DDBJ whole genome shotgun (WGS) entry which is preliminary data.</text>
</comment>
<evidence type="ECO:0000256" key="8">
    <source>
        <dbReference type="ARBA" id="ARBA00022843"/>
    </source>
</evidence>
<evidence type="ECO:0000256" key="10">
    <source>
        <dbReference type="ARBA" id="ARBA00023054"/>
    </source>
</evidence>
<gene>
    <name evidence="16" type="ORF">J437_LFUL007212</name>
</gene>
<dbReference type="Pfam" id="PF05502">
    <property type="entry name" value="Dynactin_p62"/>
    <property type="match status" value="1"/>
</dbReference>
<dbReference type="GO" id="GO:0005813">
    <property type="term" value="C:centrosome"/>
    <property type="evidence" value="ECO:0007669"/>
    <property type="project" value="UniProtKB-SubCell"/>
</dbReference>
<keyword evidence="11" id="KW-0206">Cytoskeleton</keyword>
<evidence type="ECO:0000256" key="15">
    <source>
        <dbReference type="SAM" id="MobiDB-lite"/>
    </source>
</evidence>
<organism evidence="16 17">
    <name type="scientific">Ladona fulva</name>
    <name type="common">Scarce chaser dragonfly</name>
    <name type="synonym">Libellula fulva</name>
    <dbReference type="NCBI Taxonomy" id="123851"/>
    <lineage>
        <taxon>Eukaryota</taxon>
        <taxon>Metazoa</taxon>
        <taxon>Ecdysozoa</taxon>
        <taxon>Arthropoda</taxon>
        <taxon>Hexapoda</taxon>
        <taxon>Insecta</taxon>
        <taxon>Pterygota</taxon>
        <taxon>Palaeoptera</taxon>
        <taxon>Odonata</taxon>
        <taxon>Epiprocta</taxon>
        <taxon>Anisoptera</taxon>
        <taxon>Libelluloidea</taxon>
        <taxon>Libellulidae</taxon>
        <taxon>Ladona</taxon>
    </lineage>
</organism>
<reference evidence="16" key="2">
    <citation type="submission" date="2017-10" db="EMBL/GenBank/DDBJ databases">
        <title>Ladona fulva Genome sequencing and assembly.</title>
        <authorList>
            <person name="Murali S."/>
            <person name="Richards S."/>
            <person name="Bandaranaike D."/>
            <person name="Bellair M."/>
            <person name="Blankenburg K."/>
            <person name="Chao H."/>
            <person name="Dinh H."/>
            <person name="Doddapaneni H."/>
            <person name="Dugan-Rocha S."/>
            <person name="Elkadiri S."/>
            <person name="Gnanaolivu R."/>
            <person name="Hernandez B."/>
            <person name="Skinner E."/>
            <person name="Javaid M."/>
            <person name="Lee S."/>
            <person name="Li M."/>
            <person name="Ming W."/>
            <person name="Munidasa M."/>
            <person name="Muniz J."/>
            <person name="Nguyen L."/>
            <person name="Hughes D."/>
            <person name="Osuji N."/>
            <person name="Pu L.-L."/>
            <person name="Puazo M."/>
            <person name="Qu C."/>
            <person name="Quiroz J."/>
            <person name="Raj R."/>
            <person name="Weissenberger G."/>
            <person name="Xin Y."/>
            <person name="Zou X."/>
            <person name="Han Y."/>
            <person name="Worley K."/>
            <person name="Muzny D."/>
            <person name="Gibbs R."/>
        </authorList>
    </citation>
    <scope>NUCLEOTIDE SEQUENCE</scope>
    <source>
        <strain evidence="16">Sampled in the wild</strain>
    </source>
</reference>
<evidence type="ECO:0000256" key="7">
    <source>
        <dbReference type="ARBA" id="ARBA00022553"/>
    </source>
</evidence>
<name>A0A8K0K5F3_LADFU</name>